<dbReference type="AlphaFoldDB" id="A0A9K3PAQ0"/>
<reference evidence="2" key="1">
    <citation type="journal article" date="2021" name="Sci. Rep.">
        <title>Diploid genomic architecture of Nitzschia inconspicua, an elite biomass production diatom.</title>
        <authorList>
            <person name="Oliver A."/>
            <person name="Podell S."/>
            <person name="Pinowska A."/>
            <person name="Traller J.C."/>
            <person name="Smith S.R."/>
            <person name="McClure R."/>
            <person name="Beliaev A."/>
            <person name="Bohutskyi P."/>
            <person name="Hill E.A."/>
            <person name="Rabines A."/>
            <person name="Zheng H."/>
            <person name="Allen L.Z."/>
            <person name="Kuo A."/>
            <person name="Grigoriev I.V."/>
            <person name="Allen A.E."/>
            <person name="Hazlebeck D."/>
            <person name="Allen E.E."/>
        </authorList>
    </citation>
    <scope>NUCLEOTIDE SEQUENCE</scope>
    <source>
        <strain evidence="2">Hildebrandi</strain>
    </source>
</reference>
<evidence type="ECO:0000256" key="1">
    <source>
        <dbReference type="SAM" id="MobiDB-lite"/>
    </source>
</evidence>
<evidence type="ECO:0000313" key="2">
    <source>
        <dbReference type="EMBL" id="KAG7340617.1"/>
    </source>
</evidence>
<keyword evidence="3" id="KW-1185">Reference proteome</keyword>
<dbReference type="EMBL" id="JAGRRH010000027">
    <property type="protein sequence ID" value="KAG7340617.1"/>
    <property type="molecule type" value="Genomic_DNA"/>
</dbReference>
<feature type="region of interest" description="Disordered" evidence="1">
    <location>
        <begin position="101"/>
        <end position="121"/>
    </location>
</feature>
<accession>A0A9K3PAQ0</accession>
<protein>
    <submittedName>
        <fullName evidence="2">Uncharacterized protein</fullName>
    </submittedName>
</protein>
<name>A0A9K3PAQ0_9STRA</name>
<dbReference type="Proteomes" id="UP000693970">
    <property type="component" value="Unassembled WGS sequence"/>
</dbReference>
<proteinExistence type="predicted"/>
<comment type="caution">
    <text evidence="2">The sequence shown here is derived from an EMBL/GenBank/DDBJ whole genome shotgun (WGS) entry which is preliminary data.</text>
</comment>
<gene>
    <name evidence="2" type="ORF">IV203_024160</name>
</gene>
<feature type="region of interest" description="Disordered" evidence="1">
    <location>
        <begin position="1"/>
        <end position="23"/>
    </location>
</feature>
<organism evidence="2 3">
    <name type="scientific">Nitzschia inconspicua</name>
    <dbReference type="NCBI Taxonomy" id="303405"/>
    <lineage>
        <taxon>Eukaryota</taxon>
        <taxon>Sar</taxon>
        <taxon>Stramenopiles</taxon>
        <taxon>Ochrophyta</taxon>
        <taxon>Bacillariophyta</taxon>
        <taxon>Bacillariophyceae</taxon>
        <taxon>Bacillariophycidae</taxon>
        <taxon>Bacillariales</taxon>
        <taxon>Bacillariaceae</taxon>
        <taxon>Nitzschia</taxon>
    </lineage>
</organism>
<evidence type="ECO:0000313" key="3">
    <source>
        <dbReference type="Proteomes" id="UP000693970"/>
    </source>
</evidence>
<reference evidence="2" key="2">
    <citation type="submission" date="2021-04" db="EMBL/GenBank/DDBJ databases">
        <authorList>
            <person name="Podell S."/>
        </authorList>
    </citation>
    <scope>NUCLEOTIDE SEQUENCE</scope>
    <source>
        <strain evidence="2">Hildebrandi</strain>
    </source>
</reference>
<sequence length="388" mass="42633">MTSKGAMLLTPGCLTMDQSPIPPTKQQITVNALENNDNNSSNNNNNDRGVFNMPTTNEVNVGTGNNHHGNMLTVNMTADPSSAIISTPTTTTTTNTVFATPSQKATASRASDPRLPTVTSTKSSSVFDRLYKSDTVSSRTHRMSSRAMLSPKVRAGLRNNKVTNVDQDLQVFSRLSVSDATSSANSRRSNRTPHKIKLSALGNTSFSTPPPKLSTYQLLHTAPHTAPSKTSVVVAASSSGTTRRVAARYEFSPRMKPVTKLYFISKFHPGVGLESVDPISLGYTFFQAFCEYESGSMDAPTIAKEILVAFFKKDFPAGRHWQLHEPIVGDKMVGKTAKEGTWYRVSMSATYDWEDAYRVAQAKGVVRFRRALKEIRIENYRYDLTGDP</sequence>